<dbReference type="PROSITE" id="PS51057">
    <property type="entry name" value="PAIRED_2"/>
    <property type="match status" value="1"/>
</dbReference>
<evidence type="ECO:0000313" key="13">
    <source>
        <dbReference type="WBParaSite" id="TCNE_0000537001-mRNA-1"/>
    </source>
</evidence>
<keyword evidence="5" id="KW-0805">Transcription regulation</keyword>
<dbReference type="Proteomes" id="UP000050794">
    <property type="component" value="Unassembled WGS sequence"/>
</dbReference>
<evidence type="ECO:0000313" key="12">
    <source>
        <dbReference type="Proteomes" id="UP000050794"/>
    </source>
</evidence>
<name>A0A183UA50_TOXCA</name>
<dbReference type="GO" id="GO:0048513">
    <property type="term" value="P:animal organ development"/>
    <property type="evidence" value="ECO:0007669"/>
    <property type="project" value="UniProtKB-ARBA"/>
</dbReference>
<dbReference type="InterPro" id="IPR036388">
    <property type="entry name" value="WH-like_DNA-bd_sf"/>
</dbReference>
<reference evidence="11 12" key="2">
    <citation type="submission" date="2018-11" db="EMBL/GenBank/DDBJ databases">
        <authorList>
            <consortium name="Pathogen Informatics"/>
        </authorList>
    </citation>
    <scope>NUCLEOTIDE SEQUENCE [LARGE SCALE GENOMIC DNA]</scope>
</reference>
<dbReference type="SMART" id="SM00351">
    <property type="entry name" value="PAX"/>
    <property type="match status" value="1"/>
</dbReference>
<dbReference type="PANTHER" id="PTHR45636">
    <property type="entry name" value="PAIRED BOX PROTEIN PAX-6-RELATED-RELATED"/>
    <property type="match status" value="1"/>
</dbReference>
<keyword evidence="6" id="KW-0238">DNA-binding</keyword>
<evidence type="ECO:0000259" key="10">
    <source>
        <dbReference type="PROSITE" id="PS51057"/>
    </source>
</evidence>
<feature type="domain" description="Paired" evidence="10">
    <location>
        <begin position="43"/>
        <end position="188"/>
    </location>
</feature>
<dbReference type="Pfam" id="PF00292">
    <property type="entry name" value="PAX"/>
    <property type="match status" value="1"/>
</dbReference>
<dbReference type="AlphaFoldDB" id="A0A183UA50"/>
<keyword evidence="8" id="KW-0804">Transcription</keyword>
<dbReference type="PRINTS" id="PR00027">
    <property type="entry name" value="PAIREDBOX"/>
</dbReference>
<gene>
    <name evidence="11" type="ORF">TCNE_LOCUS5370</name>
</gene>
<organism evidence="12 13">
    <name type="scientific">Toxocara canis</name>
    <name type="common">Canine roundworm</name>
    <dbReference type="NCBI Taxonomy" id="6265"/>
    <lineage>
        <taxon>Eukaryota</taxon>
        <taxon>Metazoa</taxon>
        <taxon>Ecdysozoa</taxon>
        <taxon>Nematoda</taxon>
        <taxon>Chromadorea</taxon>
        <taxon>Rhabditida</taxon>
        <taxon>Spirurina</taxon>
        <taxon>Ascaridomorpha</taxon>
        <taxon>Ascaridoidea</taxon>
        <taxon>Toxocaridae</taxon>
        <taxon>Toxocara</taxon>
    </lineage>
</organism>
<dbReference type="PANTHER" id="PTHR45636:SF41">
    <property type="entry name" value="PAIRED BOX PROTEIN PAX-6-RELATED"/>
    <property type="match status" value="1"/>
</dbReference>
<proteinExistence type="inferred from homology"/>
<evidence type="ECO:0000256" key="3">
    <source>
        <dbReference type="ARBA" id="ARBA00022473"/>
    </source>
</evidence>
<evidence type="ECO:0000256" key="5">
    <source>
        <dbReference type="ARBA" id="ARBA00023015"/>
    </source>
</evidence>
<evidence type="ECO:0000256" key="2">
    <source>
        <dbReference type="ARBA" id="ARBA00005733"/>
    </source>
</evidence>
<dbReference type="PROSITE" id="PS00034">
    <property type="entry name" value="PAIRED_1"/>
    <property type="match status" value="1"/>
</dbReference>
<keyword evidence="9" id="KW-0539">Nucleus</keyword>
<keyword evidence="4" id="KW-0563">Paired box</keyword>
<dbReference type="FunFam" id="1.10.10.10:FF:000003">
    <property type="entry name" value="Paired box protein Pax-6"/>
    <property type="match status" value="1"/>
</dbReference>
<evidence type="ECO:0000313" key="11">
    <source>
        <dbReference type="EMBL" id="VDM36475.1"/>
    </source>
</evidence>
<dbReference type="InterPro" id="IPR009057">
    <property type="entry name" value="Homeodomain-like_sf"/>
</dbReference>
<reference evidence="13" key="1">
    <citation type="submission" date="2016-06" db="UniProtKB">
        <authorList>
            <consortium name="WormBaseParasite"/>
        </authorList>
    </citation>
    <scope>IDENTIFICATION</scope>
</reference>
<dbReference type="WBParaSite" id="TCNE_0000537001-mRNA-1">
    <property type="protein sequence ID" value="TCNE_0000537001-mRNA-1"/>
    <property type="gene ID" value="TCNE_0000537001"/>
</dbReference>
<dbReference type="EMBL" id="UYWY01019350">
    <property type="protein sequence ID" value="VDM36475.1"/>
    <property type="molecule type" value="Genomic_DNA"/>
</dbReference>
<keyword evidence="3" id="KW-0217">Developmental protein</keyword>
<dbReference type="GO" id="GO:0005634">
    <property type="term" value="C:nucleus"/>
    <property type="evidence" value="ECO:0007669"/>
    <property type="project" value="UniProtKB-SubCell"/>
</dbReference>
<dbReference type="GO" id="GO:0000981">
    <property type="term" value="F:DNA-binding transcription factor activity, RNA polymerase II-specific"/>
    <property type="evidence" value="ECO:0007669"/>
    <property type="project" value="TreeGrafter"/>
</dbReference>
<dbReference type="GO" id="GO:0051240">
    <property type="term" value="P:positive regulation of multicellular organismal process"/>
    <property type="evidence" value="ECO:0007669"/>
    <property type="project" value="UniProtKB-ARBA"/>
</dbReference>
<dbReference type="FunFam" id="1.10.10.10:FF:000069">
    <property type="entry name" value="Paired box protein Pax-6"/>
    <property type="match status" value="1"/>
</dbReference>
<evidence type="ECO:0000256" key="8">
    <source>
        <dbReference type="ARBA" id="ARBA00023163"/>
    </source>
</evidence>
<comment type="subcellular location">
    <subcellularLocation>
        <location evidence="1">Nucleus</location>
    </subcellularLocation>
</comment>
<evidence type="ECO:0000256" key="7">
    <source>
        <dbReference type="ARBA" id="ARBA00023155"/>
    </source>
</evidence>
<accession>A0A183UA50</accession>
<evidence type="ECO:0000256" key="9">
    <source>
        <dbReference type="ARBA" id="ARBA00023242"/>
    </source>
</evidence>
<dbReference type="InterPro" id="IPR001523">
    <property type="entry name" value="Paired_dom"/>
</dbReference>
<evidence type="ECO:0000256" key="1">
    <source>
        <dbReference type="ARBA" id="ARBA00004123"/>
    </source>
</evidence>
<evidence type="ECO:0000256" key="4">
    <source>
        <dbReference type="ARBA" id="ARBA00022724"/>
    </source>
</evidence>
<dbReference type="InterPro" id="IPR043565">
    <property type="entry name" value="PAX_fam"/>
</dbReference>
<comment type="similarity">
    <text evidence="2">Belongs to the paired homeobox family.</text>
</comment>
<dbReference type="GO" id="GO:0000978">
    <property type="term" value="F:RNA polymerase II cis-regulatory region sequence-specific DNA binding"/>
    <property type="evidence" value="ECO:0007669"/>
    <property type="project" value="TreeGrafter"/>
</dbReference>
<keyword evidence="7" id="KW-0371">Homeobox</keyword>
<dbReference type="InterPro" id="IPR043182">
    <property type="entry name" value="PAIRED_DNA-bd_dom"/>
</dbReference>
<sequence>MANPEFEVRECVVQRSRPFLSHEEKNVKMKCELFQRWLRTDAGHTGVNQLGGVFVNGRPLPDSTRQKIVDLAHQGARPCDISRILQVSNGCVSKILCRYYESGTIRPRAIGGSKPRVATVSVCDKIESYKREQPSIFAWEIRDKLLSEKVCSADTIPSVCSHFVCFRSLCSLLSVEAVSSINRVLRNLAAKKEQQAMQNDFYDRALRYSSTQWYNQWPMSMPGTVSLAPFPPLTQANHIEKKDPGKNIVRLNLFLHTCDMLSSYNIYKWEEQMQTCSSMRRGRSVIMIDANSN</sequence>
<dbReference type="SUPFAM" id="SSF46689">
    <property type="entry name" value="Homeodomain-like"/>
    <property type="match status" value="1"/>
</dbReference>
<evidence type="ECO:0000256" key="6">
    <source>
        <dbReference type="ARBA" id="ARBA00023125"/>
    </source>
</evidence>
<keyword evidence="12" id="KW-1185">Reference proteome</keyword>
<protein>
    <submittedName>
        <fullName evidence="13">Paired domain-containing protein</fullName>
    </submittedName>
</protein>
<dbReference type="Gene3D" id="1.10.10.10">
    <property type="entry name" value="Winged helix-like DNA-binding domain superfamily/Winged helix DNA-binding domain"/>
    <property type="match status" value="2"/>
</dbReference>